<sequence>MNKKILIILGLVVIGLSTGLFYFLFLAKLKVIPPISTNQSANQPVEPAANNFNPTDCDVFASLEQKQACLKLKNITNTRDLISQCQAYSQDQDLITECLQSLDAYNFQFALRQKIAEAKDGGICLKLLGQINQELCLVQVALNADDFVICDQIDSSEGKLNCRLKLISTANDFARCATLGDAKSITACQWRLVEANNSLIYCQGQTNVASQNRCLELFYTRQAMAQEDYAICNNIKTDEGKKYCLAQLPDDTDGDGLPDLRETNDYGTDLNKPDTDGDGLNDYDEINQYKTNPIIADTDGDTFSDGEEVASGHDPLQF</sequence>
<keyword evidence="2" id="KW-0964">Secreted</keyword>
<keyword evidence="4" id="KW-0106">Calcium</keyword>
<evidence type="ECO:0000256" key="3">
    <source>
        <dbReference type="ARBA" id="ARBA00022729"/>
    </source>
</evidence>
<dbReference type="Pfam" id="PF18884">
    <property type="entry name" value="TSP3_bac"/>
    <property type="match status" value="3"/>
</dbReference>
<dbReference type="EMBL" id="MHIP01000045">
    <property type="protein sequence ID" value="OGY53817.1"/>
    <property type="molecule type" value="Genomic_DNA"/>
</dbReference>
<feature type="region of interest" description="Disordered" evidence="5">
    <location>
        <begin position="254"/>
        <end position="280"/>
    </location>
</feature>
<evidence type="ECO:0000256" key="5">
    <source>
        <dbReference type="SAM" id="MobiDB-lite"/>
    </source>
</evidence>
<evidence type="ECO:0000313" key="7">
    <source>
        <dbReference type="EMBL" id="OGY53817.1"/>
    </source>
</evidence>
<organism evidence="7 8">
    <name type="scientific">Candidatus Buchananbacteria bacterium RIFCSPLOWO2_01_FULL_46_12</name>
    <dbReference type="NCBI Taxonomy" id="1797546"/>
    <lineage>
        <taxon>Bacteria</taxon>
        <taxon>Candidatus Buchananiibacteriota</taxon>
    </lineage>
</organism>
<keyword evidence="6" id="KW-0472">Membrane</keyword>
<comment type="caution">
    <text evidence="7">The sequence shown here is derived from an EMBL/GenBank/DDBJ whole genome shotgun (WGS) entry which is preliminary data.</text>
</comment>
<proteinExistence type="predicted"/>
<dbReference type="InterPro" id="IPR053180">
    <property type="entry name" value="Ca-binding_acidic-repeat"/>
</dbReference>
<keyword evidence="6" id="KW-0812">Transmembrane</keyword>
<evidence type="ECO:0000256" key="6">
    <source>
        <dbReference type="SAM" id="Phobius"/>
    </source>
</evidence>
<evidence type="ECO:0000256" key="2">
    <source>
        <dbReference type="ARBA" id="ARBA00022525"/>
    </source>
</evidence>
<protein>
    <submittedName>
        <fullName evidence="7">Uncharacterized protein</fullName>
    </submittedName>
</protein>
<feature type="region of interest" description="Disordered" evidence="5">
    <location>
        <begin position="299"/>
        <end position="318"/>
    </location>
</feature>
<accession>A0A1G1YQW1</accession>
<gene>
    <name evidence="7" type="ORF">A3A24_02970</name>
</gene>
<dbReference type="PANTHER" id="PTHR37467:SF1">
    <property type="entry name" value="EXPORTED CALCIUM-BINDING GLYCOPROTEIN"/>
    <property type="match status" value="1"/>
</dbReference>
<reference evidence="7 8" key="1">
    <citation type="journal article" date="2016" name="Nat. Commun.">
        <title>Thousands of microbial genomes shed light on interconnected biogeochemical processes in an aquifer system.</title>
        <authorList>
            <person name="Anantharaman K."/>
            <person name="Brown C.T."/>
            <person name="Hug L.A."/>
            <person name="Sharon I."/>
            <person name="Castelle C.J."/>
            <person name="Probst A.J."/>
            <person name="Thomas B.C."/>
            <person name="Singh A."/>
            <person name="Wilkins M.J."/>
            <person name="Karaoz U."/>
            <person name="Brodie E.L."/>
            <person name="Williams K.H."/>
            <person name="Hubbard S.S."/>
            <person name="Banfield J.F."/>
        </authorList>
    </citation>
    <scope>NUCLEOTIDE SEQUENCE [LARGE SCALE GENOMIC DNA]</scope>
</reference>
<dbReference type="InterPro" id="IPR059100">
    <property type="entry name" value="TSP3_bac"/>
</dbReference>
<dbReference type="Gene3D" id="3.90.182.10">
    <property type="entry name" value="Toxin - Anthrax Protective Antigen,domain 1"/>
    <property type="match status" value="1"/>
</dbReference>
<dbReference type="PANTHER" id="PTHR37467">
    <property type="entry name" value="EXPORTED CALCIUM-BINDING GLYCOPROTEIN-RELATED"/>
    <property type="match status" value="1"/>
</dbReference>
<comment type="subcellular location">
    <subcellularLocation>
        <location evidence="1">Secreted</location>
    </subcellularLocation>
</comment>
<keyword evidence="3" id="KW-0732">Signal</keyword>
<dbReference type="SUPFAM" id="SSF103647">
    <property type="entry name" value="TSP type-3 repeat"/>
    <property type="match status" value="1"/>
</dbReference>
<evidence type="ECO:0000256" key="1">
    <source>
        <dbReference type="ARBA" id="ARBA00004613"/>
    </source>
</evidence>
<evidence type="ECO:0000313" key="8">
    <source>
        <dbReference type="Proteomes" id="UP000176512"/>
    </source>
</evidence>
<dbReference type="Proteomes" id="UP000176512">
    <property type="component" value="Unassembled WGS sequence"/>
</dbReference>
<feature type="transmembrane region" description="Helical" evidence="6">
    <location>
        <begin position="6"/>
        <end position="27"/>
    </location>
</feature>
<feature type="compositionally biased region" description="Acidic residues" evidence="5">
    <location>
        <begin position="299"/>
        <end position="308"/>
    </location>
</feature>
<dbReference type="GO" id="GO:0005509">
    <property type="term" value="F:calcium ion binding"/>
    <property type="evidence" value="ECO:0007669"/>
    <property type="project" value="InterPro"/>
</dbReference>
<name>A0A1G1YQW1_9BACT</name>
<keyword evidence="6" id="KW-1133">Transmembrane helix</keyword>
<evidence type="ECO:0000256" key="4">
    <source>
        <dbReference type="ARBA" id="ARBA00022837"/>
    </source>
</evidence>
<dbReference type="AlphaFoldDB" id="A0A1G1YQW1"/>
<dbReference type="InterPro" id="IPR028974">
    <property type="entry name" value="TSP_type-3_rpt"/>
</dbReference>